<evidence type="ECO:0000256" key="6">
    <source>
        <dbReference type="SAM" id="MobiDB-lite"/>
    </source>
</evidence>
<evidence type="ECO:0000256" key="3">
    <source>
        <dbReference type="ARBA" id="ARBA00022801"/>
    </source>
</evidence>
<dbReference type="HOGENOM" id="CLU_275479_0_0_1"/>
<dbReference type="PROSITE" id="PS51195">
    <property type="entry name" value="Q_MOTIF"/>
    <property type="match status" value="1"/>
</dbReference>
<dbReference type="GO" id="GO:0008146">
    <property type="term" value="F:sulfotransferase activity"/>
    <property type="evidence" value="ECO:0007669"/>
    <property type="project" value="InterPro"/>
</dbReference>
<dbReference type="EC" id="3.6.4.13" evidence="1"/>
<feature type="compositionally biased region" description="Low complexity" evidence="6">
    <location>
        <begin position="88"/>
        <end position="100"/>
    </location>
</feature>
<feature type="compositionally biased region" description="Basic residues" evidence="6">
    <location>
        <begin position="71"/>
        <end position="87"/>
    </location>
</feature>
<evidence type="ECO:0000259" key="8">
    <source>
        <dbReference type="PROSITE" id="PS51194"/>
    </source>
</evidence>
<keyword evidence="3" id="KW-0378">Hydrolase</keyword>
<dbReference type="GO" id="GO:0003676">
    <property type="term" value="F:nucleic acid binding"/>
    <property type="evidence" value="ECO:0007669"/>
    <property type="project" value="InterPro"/>
</dbReference>
<dbReference type="SMART" id="SM00487">
    <property type="entry name" value="DEXDc"/>
    <property type="match status" value="1"/>
</dbReference>
<evidence type="ECO:0000259" key="7">
    <source>
        <dbReference type="PROSITE" id="PS51192"/>
    </source>
</evidence>
<dbReference type="PANTHER" id="PTHR47959">
    <property type="entry name" value="ATP-DEPENDENT RNA HELICASE RHLE-RELATED"/>
    <property type="match status" value="1"/>
</dbReference>
<dbReference type="GO" id="GO:0003724">
    <property type="term" value="F:RNA helicase activity"/>
    <property type="evidence" value="ECO:0007669"/>
    <property type="project" value="UniProtKB-EC"/>
</dbReference>
<sequence length="1159" mass="133388">MATTRHVKLNSGWKKLDLTPDLLSDKEFESLISCKVITDYEIVDSKDSKKRKLSVNKLDFIKTSGPDTKRDKAKKREKSKDKKKVKKSANSNSAIDISSILLEDSDNPKSAKEKNKSKLKKDAVKQKSLEKNGPWTVTSVKSVKDQNGDSNLSKKLKKANKHSLVGNISNKPNPNKSEKKTARKRKEKFVDSYSSERKRMKVMEESEEETKSPDDGKINEKMAAWKDLFVPKEVLQALCKSKFFAPTPIQAMALPSAIRDRKDVVGAAETGSGKTLAFGIPVGDLGCVKVIDDADFSELGLPDAGPLLKKSNKSPLALILQPTRELAVQVKDHLQVAAAYTDITIAPILGGMSAEKQKRILKKCPDILVATPGRLWELMSQDPYLSRIDEVDTLVIDEADRMIEKGHFEELTQILNYINRNEKKKNTRQTFVFSATLTLVHSGPQRSSRKKMALTEEKKLETLMSRIQMREKPKVIDLTRKIGTVETLTEARINCTLEEKDLYLYYFLIQYPGRTLVFANSKDCIRRLISIFTLLKTNPLPLHADMHQKQRLKNLEKFTANDNSVLLASDVAARGLDIPNVEHVIHYQVPQTVENYVHRSGRTARAMKEGLSVMLISPDDVKNYRKIVHTLNRDEDLPIFPVEHQLLSVLKKRLNLAKRIDTEEHRFNKKKRQNEWFEKAAREMDMLMDDEELLSDLGDSFERSGRKQELRQLRTELDQMLKQRLTPHTFSGKYLTQSGKLELPANEEKKDAIKILKKDKKLHGDLDSNQQSKKKLNVKKKSKWKKRNVQSVVHTAVNGATDELHGHVILHPSVVHIRHPVHGRRWGSRAGDRTILISENKRFSKEIEGNRETKQEPYIGTKAKPRSLHQSDIPQEDSDIFYVDSEPKNVVADDQLQIVTSHPVKKLPNVLIIGVKKSGTKVLVEFLKIHPDVSAPANEIHYFSRNFHKGLDWYRRQMPVSIGNQIVIERTRGYFVHKDAPLRISLQIPNARLIVVVRNPVLRSLLDYTSQCVRNKSKVSFLENFFWNNITGFIDMSRDFVQTSMYVKFMENWLSYFKLEQFHFVNGDMLYKNPSLELSKLETFLNLRNMISSDHFFYNTSIDALCIKKYECQGRSRCFTENKLKYRPPSYLVRRLRDFFHPFNEKFYKQTKQHFSWNI</sequence>
<protein>
    <recommendedName>
        <fullName evidence="1">RNA helicase</fullName>
        <ecNumber evidence="1">3.6.4.13</ecNumber>
    </recommendedName>
</protein>
<feature type="compositionally biased region" description="Low complexity" evidence="6">
    <location>
        <begin position="162"/>
        <end position="175"/>
    </location>
</feature>
<dbReference type="Pfam" id="PF00271">
    <property type="entry name" value="Helicase_C"/>
    <property type="match status" value="1"/>
</dbReference>
<organism evidence="10">
    <name type="scientific">Magallana gigas</name>
    <name type="common">Pacific oyster</name>
    <name type="synonym">Crassostrea gigas</name>
    <dbReference type="NCBI Taxonomy" id="29159"/>
    <lineage>
        <taxon>Eukaryota</taxon>
        <taxon>Metazoa</taxon>
        <taxon>Spiralia</taxon>
        <taxon>Lophotrochozoa</taxon>
        <taxon>Mollusca</taxon>
        <taxon>Bivalvia</taxon>
        <taxon>Autobranchia</taxon>
        <taxon>Pteriomorphia</taxon>
        <taxon>Ostreida</taxon>
        <taxon>Ostreoidea</taxon>
        <taxon>Ostreidae</taxon>
        <taxon>Magallana</taxon>
    </lineage>
</organism>
<dbReference type="CDD" id="cd17946">
    <property type="entry name" value="DEADc_DDX24"/>
    <property type="match status" value="1"/>
</dbReference>
<dbReference type="GO" id="GO:0016787">
    <property type="term" value="F:hydrolase activity"/>
    <property type="evidence" value="ECO:0007669"/>
    <property type="project" value="UniProtKB-KW"/>
</dbReference>
<keyword evidence="5" id="KW-0067">ATP-binding</keyword>
<evidence type="ECO:0000259" key="9">
    <source>
        <dbReference type="PROSITE" id="PS51195"/>
    </source>
</evidence>
<accession>K1QBQ6</accession>
<feature type="domain" description="DEAD-box RNA helicase Q" evidence="9">
    <location>
        <begin position="223"/>
        <end position="251"/>
    </location>
</feature>
<dbReference type="GO" id="GO:0005829">
    <property type="term" value="C:cytosol"/>
    <property type="evidence" value="ECO:0007669"/>
    <property type="project" value="TreeGrafter"/>
</dbReference>
<feature type="region of interest" description="Disordered" evidence="6">
    <location>
        <begin position="764"/>
        <end position="784"/>
    </location>
</feature>
<feature type="domain" description="Helicase ATP-binding" evidence="7">
    <location>
        <begin position="255"/>
        <end position="438"/>
    </location>
</feature>
<feature type="domain" description="Helicase C-terminal" evidence="8">
    <location>
        <begin position="501"/>
        <end position="648"/>
    </location>
</feature>
<evidence type="ECO:0000256" key="5">
    <source>
        <dbReference type="ARBA" id="ARBA00022840"/>
    </source>
</evidence>
<dbReference type="PROSITE" id="PS51194">
    <property type="entry name" value="HELICASE_CTER"/>
    <property type="match status" value="1"/>
</dbReference>
<name>K1QBQ6_MAGGI</name>
<feature type="compositionally biased region" description="Basic residues" evidence="6">
    <location>
        <begin position="772"/>
        <end position="784"/>
    </location>
</feature>
<dbReference type="GO" id="GO:0005524">
    <property type="term" value="F:ATP binding"/>
    <property type="evidence" value="ECO:0007669"/>
    <property type="project" value="UniProtKB-KW"/>
</dbReference>
<dbReference type="Pfam" id="PF00270">
    <property type="entry name" value="DEAD"/>
    <property type="match status" value="1"/>
</dbReference>
<feature type="compositionally biased region" description="Basic and acidic residues" evidence="6">
    <location>
        <begin position="106"/>
        <end position="130"/>
    </location>
</feature>
<evidence type="ECO:0000256" key="2">
    <source>
        <dbReference type="ARBA" id="ARBA00022741"/>
    </source>
</evidence>
<dbReference type="InterPro" id="IPR027417">
    <property type="entry name" value="P-loop_NTPase"/>
</dbReference>
<dbReference type="PANTHER" id="PTHR47959:SF1">
    <property type="entry name" value="ATP-DEPENDENT RNA HELICASE DBPA"/>
    <property type="match status" value="1"/>
</dbReference>
<dbReference type="EMBL" id="JH819092">
    <property type="protein sequence ID" value="EKC18946.1"/>
    <property type="molecule type" value="Genomic_DNA"/>
</dbReference>
<dbReference type="InterPro" id="IPR011545">
    <property type="entry name" value="DEAD/DEAH_box_helicase_dom"/>
</dbReference>
<proteinExistence type="predicted"/>
<dbReference type="InterPro" id="IPR050079">
    <property type="entry name" value="DEAD_box_RNA_helicase"/>
</dbReference>
<dbReference type="SUPFAM" id="SSF52540">
    <property type="entry name" value="P-loop containing nucleoside triphosphate hydrolases"/>
    <property type="match status" value="2"/>
</dbReference>
<keyword evidence="4 10" id="KW-0347">Helicase</keyword>
<dbReference type="Pfam" id="PF00685">
    <property type="entry name" value="Sulfotransfer_1"/>
    <property type="match status" value="1"/>
</dbReference>
<evidence type="ECO:0000256" key="4">
    <source>
        <dbReference type="ARBA" id="ARBA00022806"/>
    </source>
</evidence>
<dbReference type="InterPro" id="IPR014001">
    <property type="entry name" value="Helicase_ATP-bd"/>
</dbReference>
<dbReference type="PROSITE" id="PS00039">
    <property type="entry name" value="DEAD_ATP_HELICASE"/>
    <property type="match status" value="1"/>
</dbReference>
<dbReference type="AlphaFoldDB" id="K1QBQ6"/>
<gene>
    <name evidence="10" type="ORF">CGI_10010234</name>
</gene>
<dbReference type="InterPro" id="IPR001650">
    <property type="entry name" value="Helicase_C-like"/>
</dbReference>
<dbReference type="CDD" id="cd18787">
    <property type="entry name" value="SF2_C_DEAD"/>
    <property type="match status" value="1"/>
</dbReference>
<dbReference type="PROSITE" id="PS51192">
    <property type="entry name" value="HELICASE_ATP_BIND_1"/>
    <property type="match status" value="1"/>
</dbReference>
<dbReference type="Gene3D" id="3.40.50.300">
    <property type="entry name" value="P-loop containing nucleotide triphosphate hydrolases"/>
    <property type="match status" value="3"/>
</dbReference>
<dbReference type="InterPro" id="IPR000629">
    <property type="entry name" value="RNA-helicase_DEAD-box_CS"/>
</dbReference>
<feature type="compositionally biased region" description="Basic and acidic residues" evidence="6">
    <location>
        <begin position="188"/>
        <end position="217"/>
    </location>
</feature>
<dbReference type="InParanoid" id="K1QBQ6"/>
<dbReference type="InterPro" id="IPR000863">
    <property type="entry name" value="Sulfotransferase_dom"/>
</dbReference>
<reference evidence="10" key="1">
    <citation type="journal article" date="2012" name="Nature">
        <title>The oyster genome reveals stress adaptation and complexity of shell formation.</title>
        <authorList>
            <person name="Zhang G."/>
            <person name="Fang X."/>
            <person name="Guo X."/>
            <person name="Li L."/>
            <person name="Luo R."/>
            <person name="Xu F."/>
            <person name="Yang P."/>
            <person name="Zhang L."/>
            <person name="Wang X."/>
            <person name="Qi H."/>
            <person name="Xiong Z."/>
            <person name="Que H."/>
            <person name="Xie Y."/>
            <person name="Holland P.W."/>
            <person name="Paps J."/>
            <person name="Zhu Y."/>
            <person name="Wu F."/>
            <person name="Chen Y."/>
            <person name="Wang J."/>
            <person name="Peng C."/>
            <person name="Meng J."/>
            <person name="Yang L."/>
            <person name="Liu J."/>
            <person name="Wen B."/>
            <person name="Zhang N."/>
            <person name="Huang Z."/>
            <person name="Zhu Q."/>
            <person name="Feng Y."/>
            <person name="Mount A."/>
            <person name="Hedgecock D."/>
            <person name="Xu Z."/>
            <person name="Liu Y."/>
            <person name="Domazet-Loso T."/>
            <person name="Du Y."/>
            <person name="Sun X."/>
            <person name="Zhang S."/>
            <person name="Liu B."/>
            <person name="Cheng P."/>
            <person name="Jiang X."/>
            <person name="Li J."/>
            <person name="Fan D."/>
            <person name="Wang W."/>
            <person name="Fu W."/>
            <person name="Wang T."/>
            <person name="Wang B."/>
            <person name="Zhang J."/>
            <person name="Peng Z."/>
            <person name="Li Y."/>
            <person name="Li N."/>
            <person name="Wang J."/>
            <person name="Chen M."/>
            <person name="He Y."/>
            <person name="Tan F."/>
            <person name="Song X."/>
            <person name="Zheng Q."/>
            <person name="Huang R."/>
            <person name="Yang H."/>
            <person name="Du X."/>
            <person name="Chen L."/>
            <person name="Yang M."/>
            <person name="Gaffney P.M."/>
            <person name="Wang S."/>
            <person name="Luo L."/>
            <person name="She Z."/>
            <person name="Ming Y."/>
            <person name="Huang W."/>
            <person name="Zhang S."/>
            <person name="Huang B."/>
            <person name="Zhang Y."/>
            <person name="Qu T."/>
            <person name="Ni P."/>
            <person name="Miao G."/>
            <person name="Wang J."/>
            <person name="Wang Q."/>
            <person name="Steinberg C.E."/>
            <person name="Wang H."/>
            <person name="Li N."/>
            <person name="Qian L."/>
            <person name="Zhang G."/>
            <person name="Li Y."/>
            <person name="Yang H."/>
            <person name="Liu X."/>
            <person name="Wang J."/>
            <person name="Yin Y."/>
            <person name="Wang J."/>
        </authorList>
    </citation>
    <scope>NUCLEOTIDE SEQUENCE [LARGE SCALE GENOMIC DNA]</scope>
    <source>
        <strain evidence="10">05x7-T-G4-1.051#20</strain>
    </source>
</reference>
<dbReference type="InterPro" id="IPR014014">
    <property type="entry name" value="RNA_helicase_DEAD_Q_motif"/>
</dbReference>
<evidence type="ECO:0000256" key="1">
    <source>
        <dbReference type="ARBA" id="ARBA00012552"/>
    </source>
</evidence>
<evidence type="ECO:0000313" key="10">
    <source>
        <dbReference type="EMBL" id="EKC18946.1"/>
    </source>
</evidence>
<keyword evidence="2" id="KW-0547">Nucleotide-binding</keyword>
<feature type="region of interest" description="Disordered" evidence="6">
    <location>
        <begin position="61"/>
        <end position="217"/>
    </location>
</feature>
<dbReference type="SMART" id="SM00490">
    <property type="entry name" value="HELICc"/>
    <property type="match status" value="1"/>
</dbReference>